<evidence type="ECO:0000256" key="8">
    <source>
        <dbReference type="ARBA" id="ARBA00023163"/>
    </source>
</evidence>
<dbReference type="RefSeq" id="XP_008870877.1">
    <property type="nucleotide sequence ID" value="XM_008872655.1"/>
</dbReference>
<comment type="subcellular location">
    <subcellularLocation>
        <location evidence="2 10">Nucleus</location>
    </subcellularLocation>
</comment>
<keyword evidence="13" id="KW-1185">Reference proteome</keyword>
<dbReference type="EMBL" id="KI913964">
    <property type="protein sequence ID" value="ETW00742.1"/>
    <property type="molecule type" value="Genomic_DNA"/>
</dbReference>
<dbReference type="AlphaFoldDB" id="A0A024U4B4"/>
<dbReference type="OrthoDB" id="445983at2759"/>
<name>A0A024U4B4_9STRA</name>
<evidence type="ECO:0000313" key="11">
    <source>
        <dbReference type="EMBL" id="ETW00742.1"/>
    </source>
</evidence>
<keyword evidence="6 10" id="KW-0862">Zinc</keyword>
<evidence type="ECO:0000256" key="3">
    <source>
        <dbReference type="ARBA" id="ARBA00009730"/>
    </source>
</evidence>
<proteinExistence type="inferred from homology"/>
<evidence type="ECO:0000256" key="9">
    <source>
        <dbReference type="ARBA" id="ARBA00023242"/>
    </source>
</evidence>
<dbReference type="PANTHER" id="PTHR20934">
    <property type="entry name" value="TRANSCRIPTION ELONGATION FACTOR 1 HOMOLOG"/>
    <property type="match status" value="1"/>
</dbReference>
<sequence>MGRRKTSTKKIVTRKKQVVARVFKCPFCSHDDSVQCKMDRDRNVGHLTCRICSESYQSNINYLSEPIDVYTDWIDECEALHSNQ</sequence>
<reference evidence="12 13" key="2">
    <citation type="submission" date="2018-08" db="EMBL/GenBank/DDBJ databases">
        <title>Aphanomyces genome sequencing and annotation.</title>
        <authorList>
            <person name="Minardi D."/>
            <person name="Oidtmann B."/>
            <person name="Van Der Giezen M."/>
            <person name="Studholme D.J."/>
        </authorList>
    </citation>
    <scope>NUCLEOTIDE SEQUENCE [LARGE SCALE GENOMIC DNA]</scope>
    <source>
        <strain evidence="12 13">NJM0002</strain>
    </source>
</reference>
<evidence type="ECO:0000256" key="10">
    <source>
        <dbReference type="RuleBase" id="RU364033"/>
    </source>
</evidence>
<dbReference type="eggNOG" id="KOG3214">
    <property type="taxonomic scope" value="Eukaryota"/>
</dbReference>
<keyword evidence="4 10" id="KW-0479">Metal-binding</keyword>
<keyword evidence="9 10" id="KW-0539">Nucleus</keyword>
<comment type="similarity">
    <text evidence="3 10">Belongs to the ELOF1 family.</text>
</comment>
<dbReference type="InterPro" id="IPR038567">
    <property type="entry name" value="T_Elf1_sf"/>
</dbReference>
<gene>
    <name evidence="12" type="ORF">DYB32_005140</name>
    <name evidence="11" type="ORF">H310_07290</name>
</gene>
<dbReference type="GO" id="GO:0008270">
    <property type="term" value="F:zinc ion binding"/>
    <property type="evidence" value="ECO:0007669"/>
    <property type="project" value="UniProtKB-KW"/>
</dbReference>
<dbReference type="GO" id="GO:0000993">
    <property type="term" value="F:RNA polymerase II complex binding"/>
    <property type="evidence" value="ECO:0007669"/>
    <property type="project" value="TreeGrafter"/>
</dbReference>
<dbReference type="GeneID" id="20084340"/>
<evidence type="ECO:0000256" key="4">
    <source>
        <dbReference type="ARBA" id="ARBA00022723"/>
    </source>
</evidence>
<dbReference type="FunFam" id="2.20.25.190:FF:000001">
    <property type="entry name" value="Transcription elongation factor 1 homolog"/>
    <property type="match status" value="1"/>
</dbReference>
<evidence type="ECO:0000313" key="13">
    <source>
        <dbReference type="Proteomes" id="UP000285060"/>
    </source>
</evidence>
<evidence type="ECO:0000256" key="1">
    <source>
        <dbReference type="ARBA" id="ARBA00003357"/>
    </source>
</evidence>
<dbReference type="Proteomes" id="UP000285060">
    <property type="component" value="Unassembled WGS sequence"/>
</dbReference>
<accession>A0A024U4B4</accession>
<keyword evidence="5 10" id="KW-0863">Zinc-finger</keyword>
<evidence type="ECO:0000256" key="5">
    <source>
        <dbReference type="ARBA" id="ARBA00022771"/>
    </source>
</evidence>
<dbReference type="PANTHER" id="PTHR20934:SF0">
    <property type="entry name" value="TRANSCRIPTION ELONGATION FACTOR 1 HOMOLOG"/>
    <property type="match status" value="1"/>
</dbReference>
<protein>
    <recommendedName>
        <fullName evidence="10">Transcription elongation factor 1 homolog</fullName>
    </recommendedName>
</protein>
<dbReference type="GO" id="GO:0006368">
    <property type="term" value="P:transcription elongation by RNA polymerase II"/>
    <property type="evidence" value="ECO:0007669"/>
    <property type="project" value="TreeGrafter"/>
</dbReference>
<dbReference type="VEuPathDB" id="FungiDB:H310_07290"/>
<dbReference type="Pfam" id="PF05129">
    <property type="entry name" value="Zn_ribbon_Elf1"/>
    <property type="match status" value="1"/>
</dbReference>
<reference evidence="11" key="1">
    <citation type="submission" date="2013-12" db="EMBL/GenBank/DDBJ databases">
        <title>The Genome Sequence of Aphanomyces invadans NJM9701.</title>
        <authorList>
            <consortium name="The Broad Institute Genomics Platform"/>
            <person name="Russ C."/>
            <person name="Tyler B."/>
            <person name="van West P."/>
            <person name="Dieguez-Uribeondo J."/>
            <person name="Young S.K."/>
            <person name="Zeng Q."/>
            <person name="Gargeya S."/>
            <person name="Fitzgerald M."/>
            <person name="Abouelleil A."/>
            <person name="Alvarado L."/>
            <person name="Chapman S.B."/>
            <person name="Gainer-Dewar J."/>
            <person name="Goldberg J."/>
            <person name="Griggs A."/>
            <person name="Gujja S."/>
            <person name="Hansen M."/>
            <person name="Howarth C."/>
            <person name="Imamovic A."/>
            <person name="Ireland A."/>
            <person name="Larimer J."/>
            <person name="McCowan C."/>
            <person name="Murphy C."/>
            <person name="Pearson M."/>
            <person name="Poon T.W."/>
            <person name="Priest M."/>
            <person name="Roberts A."/>
            <person name="Saif S."/>
            <person name="Shea T."/>
            <person name="Sykes S."/>
            <person name="Wortman J."/>
            <person name="Nusbaum C."/>
            <person name="Birren B."/>
        </authorList>
    </citation>
    <scope>NUCLEOTIDE SEQUENCE [LARGE SCALE GENOMIC DNA]</scope>
    <source>
        <strain evidence="11">NJM9701</strain>
    </source>
</reference>
<evidence type="ECO:0000256" key="2">
    <source>
        <dbReference type="ARBA" id="ARBA00004123"/>
    </source>
</evidence>
<keyword evidence="8 10" id="KW-0804">Transcription</keyword>
<dbReference type="EMBL" id="QUSY01000441">
    <property type="protein sequence ID" value="RHY29433.1"/>
    <property type="molecule type" value="Genomic_DNA"/>
</dbReference>
<dbReference type="InterPro" id="IPR007808">
    <property type="entry name" value="Elf1"/>
</dbReference>
<organism evidence="11">
    <name type="scientific">Aphanomyces invadans</name>
    <dbReference type="NCBI Taxonomy" id="157072"/>
    <lineage>
        <taxon>Eukaryota</taxon>
        <taxon>Sar</taxon>
        <taxon>Stramenopiles</taxon>
        <taxon>Oomycota</taxon>
        <taxon>Saprolegniomycetes</taxon>
        <taxon>Saprolegniales</taxon>
        <taxon>Verrucalvaceae</taxon>
        <taxon>Aphanomyces</taxon>
    </lineage>
</organism>
<evidence type="ECO:0000313" key="12">
    <source>
        <dbReference type="EMBL" id="RHY29433.1"/>
    </source>
</evidence>
<comment type="function">
    <text evidence="1 10">Transcription elongation factor implicated in the maintenance of proper chromatin structure in actively transcribed regions.</text>
</comment>
<dbReference type="STRING" id="157072.A0A024U4B4"/>
<dbReference type="SUPFAM" id="SSF57783">
    <property type="entry name" value="Zinc beta-ribbon"/>
    <property type="match status" value="1"/>
</dbReference>
<dbReference type="GO" id="GO:0008023">
    <property type="term" value="C:transcription elongation factor complex"/>
    <property type="evidence" value="ECO:0007669"/>
    <property type="project" value="TreeGrafter"/>
</dbReference>
<dbReference type="Gene3D" id="2.20.25.190">
    <property type="match status" value="1"/>
</dbReference>
<evidence type="ECO:0000256" key="6">
    <source>
        <dbReference type="ARBA" id="ARBA00022833"/>
    </source>
</evidence>
<evidence type="ECO:0000256" key="7">
    <source>
        <dbReference type="ARBA" id="ARBA00023015"/>
    </source>
</evidence>
<keyword evidence="7 10" id="KW-0805">Transcription regulation</keyword>